<protein>
    <submittedName>
        <fullName evidence="7">O-antigen/teichoic acid export membrane protein</fullName>
    </submittedName>
</protein>
<dbReference type="InterPro" id="IPR050833">
    <property type="entry name" value="Poly_Biosynth_Transport"/>
</dbReference>
<comment type="subcellular location">
    <subcellularLocation>
        <location evidence="1">Cell membrane</location>
        <topology evidence="1">Multi-pass membrane protein</topology>
    </subcellularLocation>
</comment>
<dbReference type="EMBL" id="JAUSUK010000001">
    <property type="protein sequence ID" value="MDQ0324783.1"/>
    <property type="molecule type" value="Genomic_DNA"/>
</dbReference>
<keyword evidence="8" id="KW-1185">Reference proteome</keyword>
<keyword evidence="4 6" id="KW-1133">Transmembrane helix</keyword>
<evidence type="ECO:0000313" key="8">
    <source>
        <dbReference type="Proteomes" id="UP001230253"/>
    </source>
</evidence>
<evidence type="ECO:0000256" key="5">
    <source>
        <dbReference type="ARBA" id="ARBA00023136"/>
    </source>
</evidence>
<feature type="transmembrane region" description="Helical" evidence="6">
    <location>
        <begin position="109"/>
        <end position="137"/>
    </location>
</feature>
<feature type="transmembrane region" description="Helical" evidence="6">
    <location>
        <begin position="171"/>
        <end position="199"/>
    </location>
</feature>
<sequence>MIPDQEMPAGRVRGFLALARNVLANSDERARARRASLIALALRVANAVLAYGTQVVLARLMGQFEYGIFAFTWVWLLVFGAISTLGFGDSPVRYVAALRETGEDDQLRGFLRFAGIASFAAPVVFAVLFGLGVYFAGSWIENAYVYPLLLMAVAMPFGCFQAYLEDVGRAYFWTIPALFPVYILRHALILVYMVAAVALGFEASAVTAFACTILAMATATIWQSYQILGRLKKTVPAGPRAYRPKEWFIGSAPFAVLQGMFHLFAYMAVIVLSFFVSPAQIGIYFAATRIVQVVAFIPYAASVGSAHLFSASHAAGDQARLTTLTREVSLVTFVASTGVTVLVVTTGMWLLQLFGEGFEAGYNVLLILSVGMVARAIFGPAEDILNMTGFSHLSATTYVVMVVINGLLNVALIIPFGITGAAIATTLALTIRSIWLAWAVRQRLHLDTSIIGAWALLAETVGRWRKGKAATPAQ</sequence>
<feature type="transmembrane region" description="Helical" evidence="6">
    <location>
        <begin position="360"/>
        <end position="378"/>
    </location>
</feature>
<gene>
    <name evidence="7" type="ORF">J2R99_000632</name>
</gene>
<feature type="transmembrane region" description="Helical" evidence="6">
    <location>
        <begin position="390"/>
        <end position="414"/>
    </location>
</feature>
<dbReference type="Proteomes" id="UP001230253">
    <property type="component" value="Unassembled WGS sequence"/>
</dbReference>
<proteinExistence type="predicted"/>
<evidence type="ECO:0000256" key="1">
    <source>
        <dbReference type="ARBA" id="ARBA00004651"/>
    </source>
</evidence>
<evidence type="ECO:0000256" key="4">
    <source>
        <dbReference type="ARBA" id="ARBA00022989"/>
    </source>
</evidence>
<evidence type="ECO:0000256" key="3">
    <source>
        <dbReference type="ARBA" id="ARBA00022692"/>
    </source>
</evidence>
<keyword evidence="2" id="KW-1003">Cell membrane</keyword>
<accession>A0ABU0C2P6</accession>
<feature type="transmembrane region" description="Helical" evidence="6">
    <location>
        <begin position="330"/>
        <end position="354"/>
    </location>
</feature>
<name>A0ABU0C2P6_9BRAD</name>
<evidence type="ECO:0000256" key="2">
    <source>
        <dbReference type="ARBA" id="ARBA00022475"/>
    </source>
</evidence>
<dbReference type="PANTHER" id="PTHR30250">
    <property type="entry name" value="PST FAMILY PREDICTED COLANIC ACID TRANSPORTER"/>
    <property type="match status" value="1"/>
</dbReference>
<dbReference type="RefSeq" id="WP_307153040.1">
    <property type="nucleotide sequence ID" value="NZ_JAUSUK010000001.1"/>
</dbReference>
<organism evidence="7 8">
    <name type="scientific">Rhodopseudomonas julia</name>
    <dbReference type="NCBI Taxonomy" id="200617"/>
    <lineage>
        <taxon>Bacteria</taxon>
        <taxon>Pseudomonadati</taxon>
        <taxon>Pseudomonadota</taxon>
        <taxon>Alphaproteobacteria</taxon>
        <taxon>Hyphomicrobiales</taxon>
        <taxon>Nitrobacteraceae</taxon>
        <taxon>Rhodopseudomonas</taxon>
    </lineage>
</organism>
<keyword evidence="5 6" id="KW-0472">Membrane</keyword>
<reference evidence="7 8" key="1">
    <citation type="submission" date="2023-07" db="EMBL/GenBank/DDBJ databases">
        <title>Genomic Encyclopedia of Type Strains, Phase IV (KMG-IV): sequencing the most valuable type-strain genomes for metagenomic binning, comparative biology and taxonomic classification.</title>
        <authorList>
            <person name="Goeker M."/>
        </authorList>
    </citation>
    <scope>NUCLEOTIDE SEQUENCE [LARGE SCALE GENOMIC DNA]</scope>
    <source>
        <strain evidence="7 8">DSM 11549</strain>
    </source>
</reference>
<comment type="caution">
    <text evidence="7">The sequence shown here is derived from an EMBL/GenBank/DDBJ whole genome shotgun (WGS) entry which is preliminary data.</text>
</comment>
<evidence type="ECO:0000256" key="6">
    <source>
        <dbReference type="SAM" id="Phobius"/>
    </source>
</evidence>
<feature type="transmembrane region" description="Helical" evidence="6">
    <location>
        <begin position="66"/>
        <end position="88"/>
    </location>
</feature>
<feature type="transmembrane region" description="Helical" evidence="6">
    <location>
        <begin position="420"/>
        <end position="440"/>
    </location>
</feature>
<feature type="transmembrane region" description="Helical" evidence="6">
    <location>
        <begin position="246"/>
        <end position="275"/>
    </location>
</feature>
<evidence type="ECO:0000313" key="7">
    <source>
        <dbReference type="EMBL" id="MDQ0324783.1"/>
    </source>
</evidence>
<keyword evidence="3 6" id="KW-0812">Transmembrane</keyword>
<feature type="transmembrane region" description="Helical" evidence="6">
    <location>
        <begin position="205"/>
        <end position="225"/>
    </location>
</feature>
<dbReference type="PANTHER" id="PTHR30250:SF11">
    <property type="entry name" value="O-ANTIGEN TRANSPORTER-RELATED"/>
    <property type="match status" value="1"/>
</dbReference>
<feature type="transmembrane region" description="Helical" evidence="6">
    <location>
        <begin position="143"/>
        <end position="164"/>
    </location>
</feature>